<dbReference type="PANTHER" id="PTHR10174">
    <property type="entry name" value="ALPHA-TOCOPHEROL TRANSFER PROTEIN-RELATED"/>
    <property type="match status" value="1"/>
</dbReference>
<dbReference type="InParanoid" id="A0A2J7Q1V5"/>
<dbReference type="GO" id="GO:1902936">
    <property type="term" value="F:phosphatidylinositol bisphosphate binding"/>
    <property type="evidence" value="ECO:0007669"/>
    <property type="project" value="TreeGrafter"/>
</dbReference>
<dbReference type="OrthoDB" id="6682367at2759"/>
<organism evidence="2 3">
    <name type="scientific">Cryptotermes secundus</name>
    <dbReference type="NCBI Taxonomy" id="105785"/>
    <lineage>
        <taxon>Eukaryota</taxon>
        <taxon>Metazoa</taxon>
        <taxon>Ecdysozoa</taxon>
        <taxon>Arthropoda</taxon>
        <taxon>Hexapoda</taxon>
        <taxon>Insecta</taxon>
        <taxon>Pterygota</taxon>
        <taxon>Neoptera</taxon>
        <taxon>Polyneoptera</taxon>
        <taxon>Dictyoptera</taxon>
        <taxon>Blattodea</taxon>
        <taxon>Blattoidea</taxon>
        <taxon>Termitoidae</taxon>
        <taxon>Kalotermitidae</taxon>
        <taxon>Cryptotermitinae</taxon>
        <taxon>Cryptotermes</taxon>
    </lineage>
</organism>
<dbReference type="InterPro" id="IPR036273">
    <property type="entry name" value="CRAL/TRIO_N_dom_sf"/>
</dbReference>
<protein>
    <recommendedName>
        <fullName evidence="1">CRAL-TRIO domain-containing protein</fullName>
    </recommendedName>
</protein>
<dbReference type="CDD" id="cd00170">
    <property type="entry name" value="SEC14"/>
    <property type="match status" value="1"/>
</dbReference>
<dbReference type="InterPro" id="IPR036865">
    <property type="entry name" value="CRAL-TRIO_dom_sf"/>
</dbReference>
<evidence type="ECO:0000259" key="1">
    <source>
        <dbReference type="PROSITE" id="PS50191"/>
    </source>
</evidence>
<dbReference type="Pfam" id="PF00650">
    <property type="entry name" value="CRAL_TRIO"/>
    <property type="match status" value="1"/>
</dbReference>
<keyword evidence="3" id="KW-1185">Reference proteome</keyword>
<dbReference type="Proteomes" id="UP000235965">
    <property type="component" value="Unassembled WGS sequence"/>
</dbReference>
<name>A0A2J7Q1V5_9NEOP</name>
<dbReference type="GO" id="GO:0016020">
    <property type="term" value="C:membrane"/>
    <property type="evidence" value="ECO:0007669"/>
    <property type="project" value="TreeGrafter"/>
</dbReference>
<sequence>MNSSNVSKVSCIYWKIFINGGPFTMVLQGLPPEMVDIIYEELGLNEQDVEDYVKMLKEWLHKQPHLPHINDDLRLERVVLQCKGRMEIAKSVIDMYFTLRGKIPEVLSNRDPFAPWFKDLTDRILVVPLPNLTNDFCRVTIIAAINPPPDIRKFDPVDIMKLAFMVQDIRLAEDIMLADIIICDVQKGTPAHAAKFTLPFFKKLALCALRGYKARVKTVHVLNATQLMDAVFRLGKAVVKQKHRDRLIVHRDGYLKGYDSLHEYIPPKILPREYGGEAGSILDMWAQWKEKIYSYREWFLKEGALTSDESKRPEKAIDTGELFGFEGSFRQLNVD</sequence>
<dbReference type="Gene3D" id="3.40.525.10">
    <property type="entry name" value="CRAL-TRIO lipid binding domain"/>
    <property type="match status" value="1"/>
</dbReference>
<reference evidence="2 3" key="1">
    <citation type="submission" date="2017-12" db="EMBL/GenBank/DDBJ databases">
        <title>Hemimetabolous genomes reveal molecular basis of termite eusociality.</title>
        <authorList>
            <person name="Harrison M.C."/>
            <person name="Jongepier E."/>
            <person name="Robertson H.M."/>
            <person name="Arning N."/>
            <person name="Bitard-Feildel T."/>
            <person name="Chao H."/>
            <person name="Childers C.P."/>
            <person name="Dinh H."/>
            <person name="Doddapaneni H."/>
            <person name="Dugan S."/>
            <person name="Gowin J."/>
            <person name="Greiner C."/>
            <person name="Han Y."/>
            <person name="Hu H."/>
            <person name="Hughes D.S.T."/>
            <person name="Huylmans A.-K."/>
            <person name="Kemena C."/>
            <person name="Kremer L.P.M."/>
            <person name="Lee S.L."/>
            <person name="Lopez-Ezquerra A."/>
            <person name="Mallet L."/>
            <person name="Monroy-Kuhn J.M."/>
            <person name="Moser A."/>
            <person name="Murali S.C."/>
            <person name="Muzny D.M."/>
            <person name="Otani S."/>
            <person name="Piulachs M.-D."/>
            <person name="Poelchau M."/>
            <person name="Qu J."/>
            <person name="Schaub F."/>
            <person name="Wada-Katsumata A."/>
            <person name="Worley K.C."/>
            <person name="Xie Q."/>
            <person name="Ylla G."/>
            <person name="Poulsen M."/>
            <person name="Gibbs R.A."/>
            <person name="Schal C."/>
            <person name="Richards S."/>
            <person name="Belles X."/>
            <person name="Korb J."/>
            <person name="Bornberg-Bauer E."/>
        </authorList>
    </citation>
    <scope>NUCLEOTIDE SEQUENCE [LARGE SCALE GENOMIC DNA]</scope>
    <source>
        <tissue evidence="2">Whole body</tissue>
    </source>
</reference>
<proteinExistence type="predicted"/>
<dbReference type="PROSITE" id="PS50191">
    <property type="entry name" value="CRAL_TRIO"/>
    <property type="match status" value="1"/>
</dbReference>
<comment type="caution">
    <text evidence="2">The sequence shown here is derived from an EMBL/GenBank/DDBJ whole genome shotgun (WGS) entry which is preliminary data.</text>
</comment>
<dbReference type="AlphaFoldDB" id="A0A2J7Q1V5"/>
<dbReference type="SUPFAM" id="SSF46938">
    <property type="entry name" value="CRAL/TRIO N-terminal domain"/>
    <property type="match status" value="1"/>
</dbReference>
<feature type="domain" description="CRAL-TRIO" evidence="1">
    <location>
        <begin position="181"/>
        <end position="282"/>
    </location>
</feature>
<dbReference type="STRING" id="105785.A0A2J7Q1V5"/>
<evidence type="ECO:0000313" key="2">
    <source>
        <dbReference type="EMBL" id="PNF22553.1"/>
    </source>
</evidence>
<dbReference type="EMBL" id="NEVH01019379">
    <property type="protein sequence ID" value="PNF22553.1"/>
    <property type="molecule type" value="Genomic_DNA"/>
</dbReference>
<dbReference type="InterPro" id="IPR001251">
    <property type="entry name" value="CRAL-TRIO_dom"/>
</dbReference>
<gene>
    <name evidence="2" type="ORF">B7P43_G13681</name>
</gene>
<dbReference type="Gene3D" id="1.20.5.1200">
    <property type="entry name" value="Alpha-tocopherol transfer"/>
    <property type="match status" value="1"/>
</dbReference>
<dbReference type="PANTHER" id="PTHR10174:SF224">
    <property type="entry name" value="RETINOL-BINDING PROTEIN PINTA"/>
    <property type="match status" value="1"/>
</dbReference>
<accession>A0A2J7Q1V5</accession>
<dbReference type="SUPFAM" id="SSF52087">
    <property type="entry name" value="CRAL/TRIO domain"/>
    <property type="match status" value="1"/>
</dbReference>
<evidence type="ECO:0000313" key="3">
    <source>
        <dbReference type="Proteomes" id="UP000235965"/>
    </source>
</evidence>